<reference evidence="2 3" key="1">
    <citation type="submission" date="2013-09" db="EMBL/GenBank/DDBJ databases">
        <title>Corchorus capsularis genome sequencing.</title>
        <authorList>
            <person name="Alam M."/>
            <person name="Haque M.S."/>
            <person name="Islam M.S."/>
            <person name="Emdad E.M."/>
            <person name="Islam M.M."/>
            <person name="Ahmed B."/>
            <person name="Halim A."/>
            <person name="Hossen Q.M.M."/>
            <person name="Hossain M.Z."/>
            <person name="Ahmed R."/>
            <person name="Khan M.M."/>
            <person name="Islam R."/>
            <person name="Rashid M.M."/>
            <person name="Khan S.A."/>
            <person name="Rahman M.S."/>
            <person name="Alam M."/>
        </authorList>
    </citation>
    <scope>NUCLEOTIDE SEQUENCE [LARGE SCALE GENOMIC DNA]</scope>
    <source>
        <strain evidence="3">cv. CVL-1</strain>
        <tissue evidence="2">Whole seedling</tissue>
    </source>
</reference>
<keyword evidence="3" id="KW-1185">Reference proteome</keyword>
<dbReference type="Proteomes" id="UP000188268">
    <property type="component" value="Unassembled WGS sequence"/>
</dbReference>
<gene>
    <name evidence="2" type="ORF">CCACVL1_18290</name>
</gene>
<dbReference type="Gramene" id="OMO71323">
    <property type="protein sequence ID" value="OMO71323"/>
    <property type="gene ID" value="CCACVL1_18290"/>
</dbReference>
<evidence type="ECO:0000256" key="1">
    <source>
        <dbReference type="SAM" id="MobiDB-lite"/>
    </source>
</evidence>
<protein>
    <submittedName>
        <fullName evidence="2">Uncharacterized protein</fullName>
    </submittedName>
</protein>
<evidence type="ECO:0000313" key="3">
    <source>
        <dbReference type="Proteomes" id="UP000188268"/>
    </source>
</evidence>
<dbReference type="AlphaFoldDB" id="A0A1R3HLZ9"/>
<evidence type="ECO:0000313" key="2">
    <source>
        <dbReference type="EMBL" id="OMO71323.1"/>
    </source>
</evidence>
<accession>A0A1R3HLZ9</accession>
<feature type="compositionally biased region" description="Polar residues" evidence="1">
    <location>
        <begin position="1"/>
        <end position="13"/>
    </location>
</feature>
<sequence length="65" mass="7329">MQNFQQRFSSSLNPKRHHLHRTTAGLPRTTVPEGIFAVYRLQNSATASSRHSQPDSNLLSIKNTP</sequence>
<feature type="region of interest" description="Disordered" evidence="1">
    <location>
        <begin position="1"/>
        <end position="26"/>
    </location>
</feature>
<name>A0A1R3HLZ9_COCAP</name>
<comment type="caution">
    <text evidence="2">The sequence shown here is derived from an EMBL/GenBank/DDBJ whole genome shotgun (WGS) entry which is preliminary data.</text>
</comment>
<dbReference type="EMBL" id="AWWV01011647">
    <property type="protein sequence ID" value="OMO71323.1"/>
    <property type="molecule type" value="Genomic_DNA"/>
</dbReference>
<proteinExistence type="predicted"/>
<organism evidence="2 3">
    <name type="scientific">Corchorus capsularis</name>
    <name type="common">Jute</name>
    <dbReference type="NCBI Taxonomy" id="210143"/>
    <lineage>
        <taxon>Eukaryota</taxon>
        <taxon>Viridiplantae</taxon>
        <taxon>Streptophyta</taxon>
        <taxon>Embryophyta</taxon>
        <taxon>Tracheophyta</taxon>
        <taxon>Spermatophyta</taxon>
        <taxon>Magnoliopsida</taxon>
        <taxon>eudicotyledons</taxon>
        <taxon>Gunneridae</taxon>
        <taxon>Pentapetalae</taxon>
        <taxon>rosids</taxon>
        <taxon>malvids</taxon>
        <taxon>Malvales</taxon>
        <taxon>Malvaceae</taxon>
        <taxon>Grewioideae</taxon>
        <taxon>Apeibeae</taxon>
        <taxon>Corchorus</taxon>
    </lineage>
</organism>
<feature type="region of interest" description="Disordered" evidence="1">
    <location>
        <begin position="44"/>
        <end position="65"/>
    </location>
</feature>